<dbReference type="GO" id="GO:0005886">
    <property type="term" value="C:plasma membrane"/>
    <property type="evidence" value="ECO:0007669"/>
    <property type="project" value="UniProtKB-SubCell"/>
</dbReference>
<name>A0A7K8LM27_9AVES</name>
<comment type="subcellular location">
    <subcellularLocation>
        <location evidence="2">Cell membrane</location>
        <topology evidence="2">Multi-pass membrane protein</topology>
    </subcellularLocation>
    <subcellularLocation>
        <location evidence="1">Endoplasmic reticulum membrane</location>
        <topology evidence="1">Multi-pass membrane protein</topology>
    </subcellularLocation>
</comment>
<feature type="transmembrane region" description="Helical" evidence="12">
    <location>
        <begin position="142"/>
        <end position="164"/>
    </location>
</feature>
<evidence type="ECO:0000256" key="3">
    <source>
        <dbReference type="ARBA" id="ARBA00010487"/>
    </source>
</evidence>
<dbReference type="Pfam" id="PF04791">
    <property type="entry name" value="LMBR1"/>
    <property type="match status" value="2"/>
</dbReference>
<dbReference type="GO" id="GO:0016055">
    <property type="term" value="P:Wnt signaling pathway"/>
    <property type="evidence" value="ECO:0007669"/>
    <property type="project" value="UniProtKB-KW"/>
</dbReference>
<dbReference type="EMBL" id="VWPR01004378">
    <property type="protein sequence ID" value="NXE30370.1"/>
    <property type="molecule type" value="Genomic_DNA"/>
</dbReference>
<feature type="transmembrane region" description="Helical" evidence="12">
    <location>
        <begin position="23"/>
        <end position="44"/>
    </location>
</feature>
<accession>A0A7K8LM27</accession>
<evidence type="ECO:0000256" key="11">
    <source>
        <dbReference type="ARBA" id="ARBA00023170"/>
    </source>
</evidence>
<evidence type="ECO:0000256" key="8">
    <source>
        <dbReference type="ARBA" id="ARBA00022824"/>
    </source>
</evidence>
<evidence type="ECO:0000256" key="4">
    <source>
        <dbReference type="ARBA" id="ARBA00022475"/>
    </source>
</evidence>
<sequence>MAPAEQDALAVREQIFHETVRECIICALLFASLYILCHFIITRFKKHTDFAAVHDDEDAAVNRIALGLCTFTLAVALGAVLLLPFSIISNEVLLSFPRNYYIQWLNGSLVHGGCMGWLRGLWVRVAPPRSSPCPMTPTPGLWNLVFLFSNLSLVFLMPFAYFFTESEGFAGSKKVGGPAEASPLCPHHIPDSSLTPLPQGIMARVYETSVVLLLLTLLVLGMVWVASAIVGDDAASRQSLYDLWECYLPYLYSCISLFGVLLLLLCTPFGLSTMFTVTGKLLVKPRLLEDLDEQLSCTRLEEAAVSRRI</sequence>
<dbReference type="Proteomes" id="UP000560386">
    <property type="component" value="Unassembled WGS sequence"/>
</dbReference>
<keyword evidence="8" id="KW-0256">Endoplasmic reticulum</keyword>
<evidence type="ECO:0000256" key="6">
    <source>
        <dbReference type="ARBA" id="ARBA00022687"/>
    </source>
</evidence>
<evidence type="ECO:0000313" key="14">
    <source>
        <dbReference type="Proteomes" id="UP000560386"/>
    </source>
</evidence>
<keyword evidence="5" id="KW-0254">Endocytosis</keyword>
<feature type="transmembrane region" description="Helical" evidence="12">
    <location>
        <begin position="100"/>
        <end position="122"/>
    </location>
</feature>
<evidence type="ECO:0000256" key="2">
    <source>
        <dbReference type="ARBA" id="ARBA00004651"/>
    </source>
</evidence>
<dbReference type="GO" id="GO:0004888">
    <property type="term" value="F:transmembrane signaling receptor activity"/>
    <property type="evidence" value="ECO:0007669"/>
    <property type="project" value="TreeGrafter"/>
</dbReference>
<keyword evidence="14" id="KW-1185">Reference proteome</keyword>
<dbReference type="GO" id="GO:0006898">
    <property type="term" value="P:receptor-mediated endocytosis"/>
    <property type="evidence" value="ECO:0007669"/>
    <property type="project" value="TreeGrafter"/>
</dbReference>
<keyword evidence="4" id="KW-1003">Cell membrane</keyword>
<keyword evidence="7 12" id="KW-0812">Transmembrane</keyword>
<evidence type="ECO:0000256" key="10">
    <source>
        <dbReference type="ARBA" id="ARBA00023136"/>
    </source>
</evidence>
<keyword evidence="10 12" id="KW-0472">Membrane</keyword>
<dbReference type="InterPro" id="IPR008075">
    <property type="entry name" value="LIMR"/>
</dbReference>
<keyword evidence="11" id="KW-0675">Receptor</keyword>
<proteinExistence type="inferred from homology"/>
<evidence type="ECO:0000256" key="1">
    <source>
        <dbReference type="ARBA" id="ARBA00004477"/>
    </source>
</evidence>
<evidence type="ECO:0000313" key="13">
    <source>
        <dbReference type="EMBL" id="NXE30370.1"/>
    </source>
</evidence>
<dbReference type="PANTHER" id="PTHR12625">
    <property type="entry name" value="LIPOCALIN-1 INTERACTING MEMBRANE RECEPTOR LIMR"/>
    <property type="match status" value="1"/>
</dbReference>
<feature type="transmembrane region" description="Helical" evidence="12">
    <location>
        <begin position="210"/>
        <end position="230"/>
    </location>
</feature>
<gene>
    <name evidence="13" type="primary">Lmbr1l_1</name>
    <name evidence="13" type="ORF">ARDKOR_R00584</name>
</gene>
<feature type="non-terminal residue" evidence="13">
    <location>
        <position position="1"/>
    </location>
</feature>
<comment type="similarity">
    <text evidence="3">Belongs to the LIMR family.</text>
</comment>
<feature type="non-terminal residue" evidence="13">
    <location>
        <position position="309"/>
    </location>
</feature>
<protein>
    <submittedName>
        <fullName evidence="13">LMBRL protein</fullName>
    </submittedName>
</protein>
<evidence type="ECO:0000256" key="12">
    <source>
        <dbReference type="SAM" id="Phobius"/>
    </source>
</evidence>
<keyword evidence="6" id="KW-0879">Wnt signaling pathway</keyword>
<feature type="transmembrane region" description="Helical" evidence="12">
    <location>
        <begin position="250"/>
        <end position="277"/>
    </location>
</feature>
<reference evidence="13 14" key="1">
    <citation type="submission" date="2019-09" db="EMBL/GenBank/DDBJ databases">
        <title>Bird 10,000 Genomes (B10K) Project - Family phase.</title>
        <authorList>
            <person name="Zhang G."/>
        </authorList>
    </citation>
    <scope>NUCLEOTIDE SEQUENCE [LARGE SCALE GENOMIC DNA]</scope>
    <source>
        <strain evidence="13">B10K-CU-031-01</strain>
        <tissue evidence="13">Muscle</tissue>
    </source>
</reference>
<organism evidence="13 14">
    <name type="scientific">Ardeotis kori</name>
    <dbReference type="NCBI Taxonomy" id="89386"/>
    <lineage>
        <taxon>Eukaryota</taxon>
        <taxon>Metazoa</taxon>
        <taxon>Chordata</taxon>
        <taxon>Craniata</taxon>
        <taxon>Vertebrata</taxon>
        <taxon>Euteleostomi</taxon>
        <taxon>Archelosauria</taxon>
        <taxon>Archosauria</taxon>
        <taxon>Dinosauria</taxon>
        <taxon>Saurischia</taxon>
        <taxon>Theropoda</taxon>
        <taxon>Coelurosauria</taxon>
        <taxon>Aves</taxon>
        <taxon>Neognathae</taxon>
        <taxon>Neoaves</taxon>
        <taxon>Otidimorphae</taxon>
        <taxon>Otidiformes</taxon>
        <taxon>Otididae</taxon>
        <taxon>Ardeotis</taxon>
    </lineage>
</organism>
<dbReference type="PANTHER" id="PTHR12625:SF2">
    <property type="entry name" value="PROTEIN LMBR1L"/>
    <property type="match status" value="1"/>
</dbReference>
<dbReference type="InterPro" id="IPR006876">
    <property type="entry name" value="LMBR1-like_membr_prot"/>
</dbReference>
<evidence type="ECO:0000256" key="5">
    <source>
        <dbReference type="ARBA" id="ARBA00022583"/>
    </source>
</evidence>
<comment type="caution">
    <text evidence="13">The sequence shown here is derived from an EMBL/GenBank/DDBJ whole genome shotgun (WGS) entry which is preliminary data.</text>
</comment>
<keyword evidence="9 12" id="KW-1133">Transmembrane helix</keyword>
<feature type="transmembrane region" description="Helical" evidence="12">
    <location>
        <begin position="64"/>
        <end position="88"/>
    </location>
</feature>
<dbReference type="AlphaFoldDB" id="A0A7K8LM27"/>
<dbReference type="GO" id="GO:0005789">
    <property type="term" value="C:endoplasmic reticulum membrane"/>
    <property type="evidence" value="ECO:0007669"/>
    <property type="project" value="UniProtKB-SubCell"/>
</dbReference>
<evidence type="ECO:0000256" key="7">
    <source>
        <dbReference type="ARBA" id="ARBA00022692"/>
    </source>
</evidence>
<evidence type="ECO:0000256" key="9">
    <source>
        <dbReference type="ARBA" id="ARBA00022989"/>
    </source>
</evidence>